<evidence type="ECO:0000313" key="2">
    <source>
        <dbReference type="EMBL" id="RZB82630.1"/>
    </source>
</evidence>
<dbReference type="EMBL" id="QZWG01000011">
    <property type="protein sequence ID" value="RZB82630.1"/>
    <property type="molecule type" value="Genomic_DNA"/>
</dbReference>
<evidence type="ECO:0000313" key="3">
    <source>
        <dbReference type="Proteomes" id="UP000289340"/>
    </source>
</evidence>
<keyword evidence="2" id="KW-0560">Oxidoreductase</keyword>
<gene>
    <name evidence="2" type="ORF">D0Y65_031649</name>
</gene>
<comment type="caution">
    <text evidence="2">The sequence shown here is derived from an EMBL/GenBank/DDBJ whole genome shotgun (WGS) entry which is preliminary data.</text>
</comment>
<dbReference type="SMR" id="A0A445I9B3"/>
<dbReference type="PANTHER" id="PTHR36608">
    <property type="entry name" value="POLYPHENOL OXIDASE C, CHLOROPLASTIC-LIKE"/>
    <property type="match status" value="1"/>
</dbReference>
<name>A0A445I9B3_GLYSO</name>
<dbReference type="Proteomes" id="UP000289340">
    <property type="component" value="Chromosome 11"/>
</dbReference>
<dbReference type="EC" id="1.10.3.1" evidence="2"/>
<dbReference type="PANTHER" id="PTHR36608:SF1">
    <property type="entry name" value="POLYPHENOL OXIDASE C, CHLOROPLASTIC-LIKE"/>
    <property type="match status" value="1"/>
</dbReference>
<dbReference type="GO" id="GO:0004097">
    <property type="term" value="F:catechol oxidase activity"/>
    <property type="evidence" value="ECO:0007669"/>
    <property type="project" value="UniProtKB-EC"/>
</dbReference>
<dbReference type="InterPro" id="IPR022740">
    <property type="entry name" value="Polyphenol_oxidase_C"/>
</dbReference>
<dbReference type="Pfam" id="PF12143">
    <property type="entry name" value="PPO1_KFDV"/>
    <property type="match status" value="1"/>
</dbReference>
<organism evidence="2 3">
    <name type="scientific">Glycine soja</name>
    <name type="common">Wild soybean</name>
    <dbReference type="NCBI Taxonomy" id="3848"/>
    <lineage>
        <taxon>Eukaryota</taxon>
        <taxon>Viridiplantae</taxon>
        <taxon>Streptophyta</taxon>
        <taxon>Embryophyta</taxon>
        <taxon>Tracheophyta</taxon>
        <taxon>Spermatophyta</taxon>
        <taxon>Magnoliopsida</taxon>
        <taxon>eudicotyledons</taxon>
        <taxon>Gunneridae</taxon>
        <taxon>Pentapetalae</taxon>
        <taxon>rosids</taxon>
        <taxon>fabids</taxon>
        <taxon>Fabales</taxon>
        <taxon>Fabaceae</taxon>
        <taxon>Papilionoideae</taxon>
        <taxon>50 kb inversion clade</taxon>
        <taxon>NPAAA clade</taxon>
        <taxon>indigoferoid/millettioid clade</taxon>
        <taxon>Phaseoleae</taxon>
        <taxon>Glycine</taxon>
        <taxon>Glycine subgen. Soja</taxon>
    </lineage>
</organism>
<accession>A0A445I9B3</accession>
<evidence type="ECO:0000259" key="1">
    <source>
        <dbReference type="Pfam" id="PF12143"/>
    </source>
</evidence>
<proteinExistence type="predicted"/>
<dbReference type="Gramene" id="XM_028334954.1">
    <property type="protein sequence ID" value="XP_028190755.1"/>
    <property type="gene ID" value="LOC114376711"/>
</dbReference>
<keyword evidence="3" id="KW-1185">Reference proteome</keyword>
<sequence>MALISSLSFVSHNLITTTTPTFSQFQSAKYRKPIRHHISKIACSENTLEGEKLPHRRNVLLGLGGFCGAAVMSLNNKNIPFASAAPTPMFPLVLDSAVSTVVKRPSKSRSKKQKEEEEEVLVIEGIEFEGNTHAKFDVIINADDYNEIRPDHTEFAGSFASLPHSNNKKIVTSMSLGLTDLLEDLGADDDDSVVVTLVPRDGRVKIRAIKTRLLAE</sequence>
<feature type="domain" description="Polyphenol oxidase C-terminal" evidence="1">
    <location>
        <begin position="90"/>
        <end position="211"/>
    </location>
</feature>
<dbReference type="AlphaFoldDB" id="A0A445I9B3"/>
<reference evidence="2 3" key="1">
    <citation type="submission" date="2018-09" db="EMBL/GenBank/DDBJ databases">
        <title>A high-quality reference genome of wild soybean provides a powerful tool to mine soybean genomes.</title>
        <authorList>
            <person name="Xie M."/>
            <person name="Chung C.Y.L."/>
            <person name="Li M.-W."/>
            <person name="Wong F.-L."/>
            <person name="Chan T.-F."/>
            <person name="Lam H.-M."/>
        </authorList>
    </citation>
    <scope>NUCLEOTIDE SEQUENCE [LARGE SCALE GENOMIC DNA]</scope>
    <source>
        <strain evidence="3">cv. W05</strain>
        <tissue evidence="2">Hypocotyl of etiolated seedlings</tissue>
    </source>
</reference>
<protein>
    <submittedName>
        <fullName evidence="2">Polyphenol oxidase, chloroplastic</fullName>
        <ecNumber evidence="2">1.10.3.1</ecNumber>
    </submittedName>
</protein>